<feature type="compositionally biased region" description="Basic residues" evidence="1">
    <location>
        <begin position="591"/>
        <end position="609"/>
    </location>
</feature>
<dbReference type="InterPro" id="IPR051279">
    <property type="entry name" value="PP1-Reg/Actin-Interact_Protein"/>
</dbReference>
<dbReference type="SUPFAM" id="SSF52047">
    <property type="entry name" value="RNI-like"/>
    <property type="match status" value="1"/>
</dbReference>
<dbReference type="AlphaFoldDB" id="A0A1J4JHZ7"/>
<dbReference type="PANTHER" id="PTHR24112:SF64">
    <property type="entry name" value="CHROMOSOME UNDETERMINED SCAFFOLD_46, WHOLE GENOME SHOTGUN SEQUENCE"/>
    <property type="match status" value="1"/>
</dbReference>
<dbReference type="PANTHER" id="PTHR24112">
    <property type="entry name" value="LEUCINE-RICH REPEAT, ISOFORM F-RELATED"/>
    <property type="match status" value="1"/>
</dbReference>
<accession>A0A1J4JHZ7</accession>
<dbReference type="GO" id="GO:0030027">
    <property type="term" value="C:lamellipodium"/>
    <property type="evidence" value="ECO:0007669"/>
    <property type="project" value="TreeGrafter"/>
</dbReference>
<dbReference type="EMBL" id="MLAK01001135">
    <property type="protein sequence ID" value="OHS97133.1"/>
    <property type="molecule type" value="Genomic_DNA"/>
</dbReference>
<dbReference type="GeneID" id="94845700"/>
<proteinExistence type="predicted"/>
<feature type="region of interest" description="Disordered" evidence="1">
    <location>
        <begin position="589"/>
        <end position="640"/>
    </location>
</feature>
<dbReference type="GO" id="GO:0034315">
    <property type="term" value="P:regulation of Arp2/3 complex-mediated actin nucleation"/>
    <property type="evidence" value="ECO:0007669"/>
    <property type="project" value="TreeGrafter"/>
</dbReference>
<organism evidence="2 3">
    <name type="scientific">Tritrichomonas foetus</name>
    <dbReference type="NCBI Taxonomy" id="1144522"/>
    <lineage>
        <taxon>Eukaryota</taxon>
        <taxon>Metamonada</taxon>
        <taxon>Parabasalia</taxon>
        <taxon>Tritrichomonadida</taxon>
        <taxon>Tritrichomonadidae</taxon>
        <taxon>Tritrichomonas</taxon>
    </lineage>
</organism>
<feature type="region of interest" description="Disordered" evidence="1">
    <location>
        <begin position="679"/>
        <end position="704"/>
    </location>
</feature>
<dbReference type="Gene3D" id="3.80.10.10">
    <property type="entry name" value="Ribonuclease Inhibitor"/>
    <property type="match status" value="1"/>
</dbReference>
<protein>
    <recommendedName>
        <fullName evidence="4">Leucine Rich Repeat family protein</fullName>
    </recommendedName>
</protein>
<sequence length="969" mass="110628">MIDRKHYWRDVSSFNFVDEKIELYFEKTPFRFFSPDAEKIAGKLMEIFLRSFSADELAPLDLNRFAHPPITVNGVGIQNRLSILINSSKNFKMPEFRKTLKQALQYNSPSLELKEGDQVAENKNLAIVLETLRAIPYLKVIKLPKFNETEKLYQSLAEFVQKPSNVKMIQFENKADKNFKLFSDSLIKSTNSQINAITFNNVEFSDDEFENVQKIAEKKENINSLSFLNSFTHHNFGIFASSLISSELANKITYLNLDKTDKLDLSLIINKLPKISVLSLAGCKLEISDALSLIAGSKMKGLRYLNLSKNKLTRPCDDVQLPLYLERVDVNHVKWENNTLPSFIQILFNQKLNNGLRLFCNGADVGEDGWEPVFEAFESLNKYPLLEFSWSKNKVDDKLFNYLEKNENLDTLFFNQVFSEDKEEEIVNFSRILPSLTKLTHIVLQGKEDENELKEKVTIIFDALEKSPGLRYVDVSNNGLGNDGLKKLNDLIDNCATLTHVSFDNSKIDSMDSFNSLISSGEARRKPLFIDWPEHDIDRLQKAKTIDNDGLHELKVKLHQLCTGISNAKASAIRRASINADHGINITGSLKVKKNHRSKSPSSSKGKRGSVRDIRGGSFRGAPRPNLLLPDHSPLDIDQDSPLNELIETYKSTFTSKFPEYMTEELTNKFSLNPIPLVESESDSENQQSSEYEEDNEVKEENLEEQIKTREIVIDEKKDKKKKKTKLVIIGEEEEQDEENSEVIELTLLKDPDIPFIPQLTFPKDVYKYITPHGLPKLEQLKLSSNSHLKPLDLPKLHLLGRAPPILPVKVTKQQPIPEDLNADDVEGKPVDKSSMMLNEETNELQIIKSHMKTEELSDFSSSMSDEDESFDDLFVGEFPKLSKHVSHDDEENDDNNFNNKSGSSTDDEDGDHLLPEELPLGWVYEPPAWGFPIKRPTRATNRDYVEEMSEELSLEQLVYDLNKAMDEE</sequence>
<name>A0A1J4JHZ7_9EUKA</name>
<dbReference type="InterPro" id="IPR001611">
    <property type="entry name" value="Leu-rich_rpt"/>
</dbReference>
<dbReference type="VEuPathDB" id="TrichDB:TRFO_36713"/>
<evidence type="ECO:0000313" key="2">
    <source>
        <dbReference type="EMBL" id="OHS97133.1"/>
    </source>
</evidence>
<keyword evidence="3" id="KW-1185">Reference proteome</keyword>
<dbReference type="RefSeq" id="XP_068350270.1">
    <property type="nucleotide sequence ID" value="XM_068510996.1"/>
</dbReference>
<dbReference type="OrthoDB" id="18598at2759"/>
<comment type="caution">
    <text evidence="2">The sequence shown here is derived from an EMBL/GenBank/DDBJ whole genome shotgun (WGS) entry which is preliminary data.</text>
</comment>
<feature type="region of interest" description="Disordered" evidence="1">
    <location>
        <begin position="885"/>
        <end position="919"/>
    </location>
</feature>
<reference evidence="2" key="1">
    <citation type="submission" date="2016-10" db="EMBL/GenBank/DDBJ databases">
        <authorList>
            <person name="Benchimol M."/>
            <person name="Almeida L.G."/>
            <person name="Vasconcelos A.T."/>
            <person name="Perreira-Neves A."/>
            <person name="Rosa I.A."/>
            <person name="Tasca T."/>
            <person name="Bogo M.R."/>
            <person name="de Souza W."/>
        </authorList>
    </citation>
    <scope>NUCLEOTIDE SEQUENCE [LARGE SCALE GENOMIC DNA]</scope>
    <source>
        <strain evidence="2">K</strain>
    </source>
</reference>
<dbReference type="Proteomes" id="UP000179807">
    <property type="component" value="Unassembled WGS sequence"/>
</dbReference>
<gene>
    <name evidence="2" type="ORF">TRFO_36713</name>
</gene>
<dbReference type="InterPro" id="IPR032675">
    <property type="entry name" value="LRR_dom_sf"/>
</dbReference>
<dbReference type="GO" id="GO:0005886">
    <property type="term" value="C:plasma membrane"/>
    <property type="evidence" value="ECO:0007669"/>
    <property type="project" value="TreeGrafter"/>
</dbReference>
<evidence type="ECO:0000313" key="3">
    <source>
        <dbReference type="Proteomes" id="UP000179807"/>
    </source>
</evidence>
<dbReference type="GO" id="GO:0016477">
    <property type="term" value="P:cell migration"/>
    <property type="evidence" value="ECO:0007669"/>
    <property type="project" value="TreeGrafter"/>
</dbReference>
<evidence type="ECO:0000256" key="1">
    <source>
        <dbReference type="SAM" id="MobiDB-lite"/>
    </source>
</evidence>
<evidence type="ECO:0008006" key="4">
    <source>
        <dbReference type="Google" id="ProtNLM"/>
    </source>
</evidence>
<dbReference type="PROSITE" id="PS51450">
    <property type="entry name" value="LRR"/>
    <property type="match status" value="1"/>
</dbReference>